<dbReference type="Pfam" id="PF01380">
    <property type="entry name" value="SIS"/>
    <property type="match status" value="1"/>
</dbReference>
<name>A0A1H9NFZ7_9ACTN</name>
<gene>
    <name evidence="7" type="ORF">SAMN05216446_0413</name>
</gene>
<dbReference type="SUPFAM" id="SSF53697">
    <property type="entry name" value="SIS domain"/>
    <property type="match status" value="1"/>
</dbReference>
<dbReference type="GO" id="GO:0097367">
    <property type="term" value="F:carbohydrate derivative binding"/>
    <property type="evidence" value="ECO:0007669"/>
    <property type="project" value="InterPro"/>
</dbReference>
<feature type="domain" description="HTH rpiR-type" evidence="5">
    <location>
        <begin position="28"/>
        <end position="104"/>
    </location>
</feature>
<dbReference type="InterPro" id="IPR001347">
    <property type="entry name" value="SIS_dom"/>
</dbReference>
<dbReference type="InterPro" id="IPR047640">
    <property type="entry name" value="RpiR-like"/>
</dbReference>
<evidence type="ECO:0000313" key="8">
    <source>
        <dbReference type="Proteomes" id="UP000199128"/>
    </source>
</evidence>
<dbReference type="PROSITE" id="PS51071">
    <property type="entry name" value="HTH_RPIR"/>
    <property type="match status" value="1"/>
</dbReference>
<dbReference type="Gene3D" id="1.10.10.10">
    <property type="entry name" value="Winged helix-like DNA-binding domain superfamily/Winged helix DNA-binding domain"/>
    <property type="match status" value="1"/>
</dbReference>
<dbReference type="Pfam" id="PF01418">
    <property type="entry name" value="HTH_6"/>
    <property type="match status" value="1"/>
</dbReference>
<dbReference type="EMBL" id="FOGP01000001">
    <property type="protein sequence ID" value="SER34323.1"/>
    <property type="molecule type" value="Genomic_DNA"/>
</dbReference>
<feature type="compositionally biased region" description="Basic and acidic residues" evidence="4">
    <location>
        <begin position="1"/>
        <end position="10"/>
    </location>
</feature>
<keyword evidence="1" id="KW-0805">Transcription regulation</keyword>
<dbReference type="SUPFAM" id="SSF46689">
    <property type="entry name" value="Homeodomain-like"/>
    <property type="match status" value="1"/>
</dbReference>
<dbReference type="GO" id="GO:0003700">
    <property type="term" value="F:DNA-binding transcription factor activity"/>
    <property type="evidence" value="ECO:0007669"/>
    <property type="project" value="InterPro"/>
</dbReference>
<sequence>MPRSEEHDKTGWGPRGAGNPGGAERPTGGLVDEVRRVSQGRSGSKKSIAQFLLNEGSGVSSLAMGEVAQLSFTSKPSLVRFAQALGFSGWTDFSEAFAQEARDHEEASSIWPNVDPNFPFKGDTSATGTVRAIASLEQQAIYEASQSLDVATLDEAARYVLEADDVAFFGIEQNYFQGQLFAYKLRQIGIDCVVPRREEAPLVAKGLGPGGCAVIVSYSGLSNQRPPSSYVEDLRERHVPTIGVTNSGNNWLRRNVDCALTFRPREHFVSKIASFYGERATNLVLDALFSRCFAAHYDANVRRKLSKVVAIERKLQVKDVLPE</sequence>
<evidence type="ECO:0000313" key="7">
    <source>
        <dbReference type="EMBL" id="SER34323.1"/>
    </source>
</evidence>
<evidence type="ECO:0000259" key="5">
    <source>
        <dbReference type="PROSITE" id="PS51071"/>
    </source>
</evidence>
<reference evidence="8" key="1">
    <citation type="submission" date="2016-10" db="EMBL/GenBank/DDBJ databases">
        <authorList>
            <person name="Varghese N."/>
            <person name="Submissions S."/>
        </authorList>
    </citation>
    <scope>NUCLEOTIDE SEQUENCE [LARGE SCALE GENOMIC DNA]</scope>
    <source>
        <strain evidence="8">KHGC19</strain>
    </source>
</reference>
<dbReference type="Gene3D" id="3.40.50.10490">
    <property type="entry name" value="Glucose-6-phosphate isomerase like protein, domain 1"/>
    <property type="match status" value="1"/>
</dbReference>
<evidence type="ECO:0000256" key="1">
    <source>
        <dbReference type="ARBA" id="ARBA00023015"/>
    </source>
</evidence>
<dbReference type="PANTHER" id="PTHR30514:SF10">
    <property type="entry name" value="MURR_RPIR FAMILY TRANSCRIPTIONAL REGULATOR"/>
    <property type="match status" value="1"/>
</dbReference>
<dbReference type="GO" id="GO:1901135">
    <property type="term" value="P:carbohydrate derivative metabolic process"/>
    <property type="evidence" value="ECO:0007669"/>
    <property type="project" value="InterPro"/>
</dbReference>
<dbReference type="InterPro" id="IPR000281">
    <property type="entry name" value="HTH_RpiR"/>
</dbReference>
<dbReference type="InterPro" id="IPR036388">
    <property type="entry name" value="WH-like_DNA-bd_sf"/>
</dbReference>
<feature type="region of interest" description="Disordered" evidence="4">
    <location>
        <begin position="1"/>
        <end position="41"/>
    </location>
</feature>
<proteinExistence type="predicted"/>
<dbReference type="CDD" id="cd05013">
    <property type="entry name" value="SIS_RpiR"/>
    <property type="match status" value="1"/>
</dbReference>
<evidence type="ECO:0000256" key="3">
    <source>
        <dbReference type="ARBA" id="ARBA00023163"/>
    </source>
</evidence>
<dbReference type="GO" id="GO:0003677">
    <property type="term" value="F:DNA binding"/>
    <property type="evidence" value="ECO:0007669"/>
    <property type="project" value="UniProtKB-KW"/>
</dbReference>
<evidence type="ECO:0000256" key="4">
    <source>
        <dbReference type="SAM" id="MobiDB-lite"/>
    </source>
</evidence>
<keyword evidence="2" id="KW-0238">DNA-binding</keyword>
<dbReference type="InterPro" id="IPR035472">
    <property type="entry name" value="RpiR-like_SIS"/>
</dbReference>
<feature type="domain" description="SIS" evidence="6">
    <location>
        <begin position="156"/>
        <end position="298"/>
    </location>
</feature>
<dbReference type="Proteomes" id="UP000199128">
    <property type="component" value="Unassembled WGS sequence"/>
</dbReference>
<dbReference type="AlphaFoldDB" id="A0A1H9NFZ7"/>
<dbReference type="InterPro" id="IPR046348">
    <property type="entry name" value="SIS_dom_sf"/>
</dbReference>
<organism evidence="7 8">
    <name type="scientific">Parafannyhessea umbonata</name>
    <dbReference type="NCBI Taxonomy" id="604330"/>
    <lineage>
        <taxon>Bacteria</taxon>
        <taxon>Bacillati</taxon>
        <taxon>Actinomycetota</taxon>
        <taxon>Coriobacteriia</taxon>
        <taxon>Coriobacteriales</taxon>
        <taxon>Atopobiaceae</taxon>
        <taxon>Parafannyhessea</taxon>
    </lineage>
</organism>
<dbReference type="PANTHER" id="PTHR30514">
    <property type="entry name" value="GLUCOKINASE"/>
    <property type="match status" value="1"/>
</dbReference>
<protein>
    <submittedName>
        <fullName evidence="7">Transcriptional regulator, RpiR family</fullName>
    </submittedName>
</protein>
<dbReference type="RefSeq" id="WP_091007792.1">
    <property type="nucleotide sequence ID" value="NZ_FOGP01000001.1"/>
</dbReference>
<dbReference type="InterPro" id="IPR009057">
    <property type="entry name" value="Homeodomain-like_sf"/>
</dbReference>
<evidence type="ECO:0000256" key="2">
    <source>
        <dbReference type="ARBA" id="ARBA00023125"/>
    </source>
</evidence>
<keyword evidence="3" id="KW-0804">Transcription</keyword>
<accession>A0A1H9NFZ7</accession>
<evidence type="ECO:0000259" key="6">
    <source>
        <dbReference type="PROSITE" id="PS51464"/>
    </source>
</evidence>
<dbReference type="PROSITE" id="PS51464">
    <property type="entry name" value="SIS"/>
    <property type="match status" value="1"/>
</dbReference>